<gene>
    <name evidence="1" type="ORF">F7D90_02870</name>
</gene>
<evidence type="ECO:0000313" key="1">
    <source>
        <dbReference type="EMBL" id="MQN30913.1"/>
    </source>
</evidence>
<sequence length="316" mass="37534">MSRFKQLFDKAGGWKAILNYAKVGVLPYMVAQILLTGKSKTALELMRNGIQLKIKQKLWKHYIGVLRNFDNNYSKEEYPMQKSNKVWVCWMQGLEQAPALVQRCYRSLQDNLKGKEIVLLTESNFDQYVHIPDFIIEKLHKGIITRTHFSDILRLELLIQQGGTWIDATVFCSGGDIPKYMMEDEFFIFQKVKPGSDGSAINMSSWFMSAWSNHKFLLATRELLYAYWQKNDRMIDYFLLHLFMMIVKDYYMEEWKQIIPYPNSLPHVLQLMQFEKFDHRRWDAACKASPFHKLTYKVKEEDTRKEGTFYRYVMES</sequence>
<dbReference type="AlphaFoldDB" id="A0AAW9TBG1"/>
<dbReference type="SUPFAM" id="SSF53448">
    <property type="entry name" value="Nucleotide-diphospho-sugar transferases"/>
    <property type="match status" value="1"/>
</dbReference>
<reference evidence="2" key="1">
    <citation type="submission" date="2019-09" db="EMBL/GenBank/DDBJ databases">
        <title>Distinct polysaccharide growth profiles of human intestinal Prevotella copri isolates.</title>
        <authorList>
            <person name="Fehlner-Peach H."/>
            <person name="Magnabosco C."/>
            <person name="Raghavan V."/>
            <person name="Scher J.U."/>
            <person name="Tett A."/>
            <person name="Cox L.M."/>
            <person name="Gottsegen C."/>
            <person name="Watters A."/>
            <person name="Wiltshire- Gordon J.D."/>
            <person name="Segata N."/>
            <person name="Bonneau R."/>
            <person name="Littman D.R."/>
        </authorList>
    </citation>
    <scope>NUCLEOTIDE SEQUENCE [LARGE SCALE GENOMIC DNA]</scope>
    <source>
        <strain evidence="2">iAP146</strain>
    </source>
</reference>
<name>A0AAW9TBG1_9BACT</name>
<dbReference type="RefSeq" id="WP_153086690.1">
    <property type="nucleotide sequence ID" value="NZ_VZAM01000080.1"/>
</dbReference>
<accession>A0AAW9TBG1</accession>
<comment type="caution">
    <text evidence="1">The sequence shown here is derived from an EMBL/GenBank/DDBJ whole genome shotgun (WGS) entry which is preliminary data.</text>
</comment>
<evidence type="ECO:0000313" key="2">
    <source>
        <dbReference type="Proteomes" id="UP000420707"/>
    </source>
</evidence>
<organism evidence="1 2">
    <name type="scientific">Segatella copri</name>
    <dbReference type="NCBI Taxonomy" id="165179"/>
    <lineage>
        <taxon>Bacteria</taxon>
        <taxon>Pseudomonadati</taxon>
        <taxon>Bacteroidota</taxon>
        <taxon>Bacteroidia</taxon>
        <taxon>Bacteroidales</taxon>
        <taxon>Prevotellaceae</taxon>
        <taxon>Segatella</taxon>
    </lineage>
</organism>
<dbReference type="InterPro" id="IPR029044">
    <property type="entry name" value="Nucleotide-diphossugar_trans"/>
</dbReference>
<dbReference type="GO" id="GO:0016757">
    <property type="term" value="F:glycosyltransferase activity"/>
    <property type="evidence" value="ECO:0007669"/>
    <property type="project" value="InterPro"/>
</dbReference>
<dbReference type="Proteomes" id="UP000420707">
    <property type="component" value="Unassembled WGS sequence"/>
</dbReference>
<dbReference type="Gene3D" id="3.90.550.20">
    <property type="match status" value="1"/>
</dbReference>
<dbReference type="EMBL" id="VZCR01000020">
    <property type="protein sequence ID" value="MQN30913.1"/>
    <property type="molecule type" value="Genomic_DNA"/>
</dbReference>
<dbReference type="InterPro" id="IPR008441">
    <property type="entry name" value="AfumC-like_glycosyl_Trfase"/>
</dbReference>
<protein>
    <submittedName>
        <fullName evidence="1">Capsular biosynthesis protein</fullName>
    </submittedName>
</protein>
<dbReference type="Pfam" id="PF05704">
    <property type="entry name" value="Caps_synth"/>
    <property type="match status" value="1"/>
</dbReference>
<proteinExistence type="predicted"/>